<proteinExistence type="predicted"/>
<feature type="region of interest" description="Disordered" evidence="1">
    <location>
        <begin position="261"/>
        <end position="307"/>
    </location>
</feature>
<evidence type="ECO:0000313" key="2">
    <source>
        <dbReference type="EMBL" id="RXH94141.1"/>
    </source>
</evidence>
<dbReference type="EMBL" id="RDQH01000333">
    <property type="protein sequence ID" value="RXH94141.1"/>
    <property type="molecule type" value="Genomic_DNA"/>
</dbReference>
<gene>
    <name evidence="2" type="ORF">DVH24_016208</name>
</gene>
<dbReference type="PANTHER" id="PTHR37173">
    <property type="entry name" value="HYDROXYPROLINE-RICH GLYCOPROTEIN FAMILY PROTEIN"/>
    <property type="match status" value="1"/>
</dbReference>
<evidence type="ECO:0000313" key="3">
    <source>
        <dbReference type="Proteomes" id="UP000290289"/>
    </source>
</evidence>
<organism evidence="2 3">
    <name type="scientific">Malus domestica</name>
    <name type="common">Apple</name>
    <name type="synonym">Pyrus malus</name>
    <dbReference type="NCBI Taxonomy" id="3750"/>
    <lineage>
        <taxon>Eukaryota</taxon>
        <taxon>Viridiplantae</taxon>
        <taxon>Streptophyta</taxon>
        <taxon>Embryophyta</taxon>
        <taxon>Tracheophyta</taxon>
        <taxon>Spermatophyta</taxon>
        <taxon>Magnoliopsida</taxon>
        <taxon>eudicotyledons</taxon>
        <taxon>Gunneridae</taxon>
        <taxon>Pentapetalae</taxon>
        <taxon>rosids</taxon>
        <taxon>fabids</taxon>
        <taxon>Rosales</taxon>
        <taxon>Rosaceae</taxon>
        <taxon>Amygdaloideae</taxon>
        <taxon>Maleae</taxon>
        <taxon>Malus</taxon>
    </lineage>
</organism>
<name>A0A498JLE1_MALDO</name>
<protein>
    <submittedName>
        <fullName evidence="2">Uncharacterized protein</fullName>
    </submittedName>
</protein>
<dbReference type="PANTHER" id="PTHR37173:SF1">
    <property type="entry name" value="PROLINE-RICH FAMILY PROTEIN"/>
    <property type="match status" value="1"/>
</dbReference>
<keyword evidence="3" id="KW-1185">Reference proteome</keyword>
<feature type="compositionally biased region" description="Acidic residues" evidence="1">
    <location>
        <begin position="289"/>
        <end position="300"/>
    </location>
</feature>
<evidence type="ECO:0000256" key="1">
    <source>
        <dbReference type="SAM" id="MobiDB-lite"/>
    </source>
</evidence>
<feature type="region of interest" description="Disordered" evidence="1">
    <location>
        <begin position="175"/>
        <end position="203"/>
    </location>
</feature>
<dbReference type="Proteomes" id="UP000290289">
    <property type="component" value="Chromosome 7"/>
</dbReference>
<accession>A0A498JLE1</accession>
<comment type="caution">
    <text evidence="2">The sequence shown here is derived from an EMBL/GenBank/DDBJ whole genome shotgun (WGS) entry which is preliminary data.</text>
</comment>
<dbReference type="AlphaFoldDB" id="A0A498JLE1"/>
<feature type="region of interest" description="Disordered" evidence="1">
    <location>
        <begin position="45"/>
        <end position="68"/>
    </location>
</feature>
<reference evidence="2 3" key="1">
    <citation type="submission" date="2018-10" db="EMBL/GenBank/DDBJ databases">
        <title>A high-quality apple genome assembly.</title>
        <authorList>
            <person name="Hu J."/>
        </authorList>
    </citation>
    <scope>NUCLEOTIDE SEQUENCE [LARGE SCALE GENOMIC DNA]</scope>
    <source>
        <strain evidence="3">cv. HFTH1</strain>
        <tissue evidence="2">Young leaf</tissue>
    </source>
</reference>
<feature type="compositionally biased region" description="Low complexity" evidence="1">
    <location>
        <begin position="177"/>
        <end position="193"/>
    </location>
</feature>
<sequence length="359" mass="38914">MYYNVWGSFFNIQKLKTKAYQNSQISPPQPADTAMAMDPNHTTASAATATAGAAAPNTPTARPVRPAVSSPLPPNLYAAQSLQIRTQSPSSLPLASAAANHQGVLYPLASSGRGFIPRPIRPAAAAGGEPPVTVANAGASYPSRPHLNFPPQQPNSVHLMRPNYSLAPSPLPPPIRGLPLSSAAPEVAPSSVPDSNGFKDMRDKSKDDNLAVIRGRKVKGIVVVNQQLCLVRMTDGASLYVHCRSWMRNGFPEEIQPQYGDAARSLPKPSPIPMASATLPKKEGGEAEEKGDDNKDEAEEHIERLSPHDLLKRHVKRARKVRARLREERLQRIARYKSRLALLLPPLVEQFRNDLASGN</sequence>
<feature type="compositionally biased region" description="Low complexity" evidence="1">
    <location>
        <begin position="45"/>
        <end position="67"/>
    </location>
</feature>